<dbReference type="SUPFAM" id="SSF52540">
    <property type="entry name" value="P-loop containing nucleoside triphosphate hydrolases"/>
    <property type="match status" value="1"/>
</dbReference>
<evidence type="ECO:0000256" key="1">
    <source>
        <dbReference type="PROSITE-ProRule" id="PRU00339"/>
    </source>
</evidence>
<dbReference type="Proteomes" id="UP001596241">
    <property type="component" value="Unassembled WGS sequence"/>
</dbReference>
<evidence type="ECO:0000259" key="3">
    <source>
        <dbReference type="Pfam" id="PF13401"/>
    </source>
</evidence>
<evidence type="ECO:0000256" key="2">
    <source>
        <dbReference type="SAM" id="MobiDB-lite"/>
    </source>
</evidence>
<protein>
    <submittedName>
        <fullName evidence="4">Tetratricopeptide repeat protein</fullName>
    </submittedName>
</protein>
<dbReference type="PANTHER" id="PTHR10098:SF106">
    <property type="entry name" value="TETRATRICOPEPTIDE REPEAT PROTEIN 28-LIKE PROTEIN"/>
    <property type="match status" value="1"/>
</dbReference>
<dbReference type="Pfam" id="PF13424">
    <property type="entry name" value="TPR_12"/>
    <property type="match status" value="1"/>
</dbReference>
<dbReference type="EMBL" id="JBHSPW010000015">
    <property type="protein sequence ID" value="MFC5896596.1"/>
    <property type="molecule type" value="Genomic_DNA"/>
</dbReference>
<reference evidence="5" key="1">
    <citation type="journal article" date="2019" name="Int. J. Syst. Evol. Microbiol.">
        <title>The Global Catalogue of Microorganisms (GCM) 10K type strain sequencing project: providing services to taxonomists for standard genome sequencing and annotation.</title>
        <authorList>
            <consortium name="The Broad Institute Genomics Platform"/>
            <consortium name="The Broad Institute Genome Sequencing Center for Infectious Disease"/>
            <person name="Wu L."/>
            <person name="Ma J."/>
        </authorList>
    </citation>
    <scope>NUCLEOTIDE SEQUENCE [LARGE SCALE GENOMIC DNA]</scope>
    <source>
        <strain evidence="5">CGMCC 1.15809</strain>
    </source>
</reference>
<feature type="region of interest" description="Disordered" evidence="2">
    <location>
        <begin position="1"/>
        <end position="106"/>
    </location>
</feature>
<name>A0ABW1FQ95_9ACTN</name>
<accession>A0ABW1FQ95</accession>
<feature type="compositionally biased region" description="Low complexity" evidence="2">
    <location>
        <begin position="45"/>
        <end position="72"/>
    </location>
</feature>
<gene>
    <name evidence="4" type="ORF">ACFP3M_27735</name>
</gene>
<dbReference type="InterPro" id="IPR011990">
    <property type="entry name" value="TPR-like_helical_dom_sf"/>
</dbReference>
<dbReference type="Gene3D" id="3.40.50.300">
    <property type="entry name" value="P-loop containing nucleotide triphosphate hydrolases"/>
    <property type="match status" value="1"/>
</dbReference>
<dbReference type="SUPFAM" id="SSF48452">
    <property type="entry name" value="TPR-like"/>
    <property type="match status" value="1"/>
</dbReference>
<dbReference type="RefSeq" id="WP_386461276.1">
    <property type="nucleotide sequence ID" value="NZ_BAAAWG010000025.1"/>
</dbReference>
<dbReference type="Gene3D" id="1.25.40.10">
    <property type="entry name" value="Tetratricopeptide repeat domain"/>
    <property type="match status" value="1"/>
</dbReference>
<dbReference type="Pfam" id="PF13401">
    <property type="entry name" value="AAA_22"/>
    <property type="match status" value="1"/>
</dbReference>
<dbReference type="PANTHER" id="PTHR10098">
    <property type="entry name" value="RAPSYN-RELATED"/>
    <property type="match status" value="1"/>
</dbReference>
<evidence type="ECO:0000313" key="5">
    <source>
        <dbReference type="Proteomes" id="UP001596241"/>
    </source>
</evidence>
<comment type="caution">
    <text evidence="4">The sequence shown here is derived from an EMBL/GenBank/DDBJ whole genome shotgun (WGS) entry which is preliminary data.</text>
</comment>
<dbReference type="InterPro" id="IPR027417">
    <property type="entry name" value="P-loop_NTPase"/>
</dbReference>
<feature type="compositionally biased region" description="Pro residues" evidence="2">
    <location>
        <begin position="73"/>
        <end position="96"/>
    </location>
</feature>
<feature type="compositionally biased region" description="Low complexity" evidence="2">
    <location>
        <begin position="21"/>
        <end position="30"/>
    </location>
</feature>
<dbReference type="PRINTS" id="PR00364">
    <property type="entry name" value="DISEASERSIST"/>
</dbReference>
<feature type="repeat" description="TPR" evidence="1">
    <location>
        <begin position="608"/>
        <end position="641"/>
    </location>
</feature>
<feature type="compositionally biased region" description="Gly residues" evidence="2">
    <location>
        <begin position="31"/>
        <end position="44"/>
    </location>
</feature>
<keyword evidence="5" id="KW-1185">Reference proteome</keyword>
<dbReference type="InterPro" id="IPR049945">
    <property type="entry name" value="AAA_22"/>
</dbReference>
<proteinExistence type="predicted"/>
<dbReference type="InterPro" id="IPR019734">
    <property type="entry name" value="TPR_rpt"/>
</dbReference>
<keyword evidence="1" id="KW-0802">TPR repeat</keyword>
<sequence length="763" mass="78513">MRRWTGEWPVADQAVGTGHLPPEAAGCAAPAGGGRAPEGGGGDAAAGPQPVAAPAVPAVSPVPAGSSATAPSPEVPAPAAPPAAAPVPRPVAPPRPAADTLPSRGLLGRSRELKALRADIERAGLDTLSGRKSPRSRVLLIAGRPGCGRTALAEELLRTLSGAYPDGVLRARLSSPGGTPVPTGDVARGLLTALGAAVPAGSDDDEPAAALRAELAARRAVLLLDDAPGADHVDPLLPDAPDCLVVVVSEGPLTGIPDVRPCTLGGLDGAAAVALLARFAGPVRITVDPRSADSVIEECGGQPAALVLAGGWLAARPKASVSDLRTALREVPVPHEIPVGERPLHRAFHLAHDGLAPSAARMLRLLSLAPPGLVDAHTASALAGCTMETAKTTLVDLAALGLLHQEAEPDDGPSSPGTATGPRYRLPGCLAARAGELLRTHERPAEVKLARARMLERTVRLLQSCRGSGEPAGSPARERAEALPFALRFPSRAAAAAWLRRRRAALLDAARLAVCDGELDTLDRRLIATLVRALMAHEGPDAAAGDLYALHEMVLEVAERRGLGREMAAALLNLADLDGGAGRTEAALGRYRGALEAARSAGDAVATGRALESLGGTYSELGDWQRAADWYGRALELRLSRGESADAARLHGRIGGAHGRAGRWPEALKEWRAAARTSRRLGDLAGQARATAEVAHVQERVGRPGEALRTALEALHTARGAGDAALEAGLQLRIADLLDGLGDPAAARLHRAAGEQLLQDHRK</sequence>
<feature type="region of interest" description="Disordered" evidence="2">
    <location>
        <begin position="406"/>
        <end position="425"/>
    </location>
</feature>
<organism evidence="4 5">
    <name type="scientific">Streptomyces ramulosus</name>
    <dbReference type="NCBI Taxonomy" id="47762"/>
    <lineage>
        <taxon>Bacteria</taxon>
        <taxon>Bacillati</taxon>
        <taxon>Actinomycetota</taxon>
        <taxon>Actinomycetes</taxon>
        <taxon>Kitasatosporales</taxon>
        <taxon>Streptomycetaceae</taxon>
        <taxon>Streptomyces</taxon>
    </lineage>
</organism>
<dbReference type="PROSITE" id="PS50005">
    <property type="entry name" value="TPR"/>
    <property type="match status" value="1"/>
</dbReference>
<evidence type="ECO:0000313" key="4">
    <source>
        <dbReference type="EMBL" id="MFC5896596.1"/>
    </source>
</evidence>
<feature type="domain" description="ORC1/DEAH AAA+ ATPase" evidence="3">
    <location>
        <begin position="137"/>
        <end position="227"/>
    </location>
</feature>